<feature type="compositionally biased region" description="Low complexity" evidence="8">
    <location>
        <begin position="507"/>
        <end position="517"/>
    </location>
</feature>
<evidence type="ECO:0000256" key="7">
    <source>
        <dbReference type="PROSITE-ProRule" id="PRU10141"/>
    </source>
</evidence>
<dbReference type="SUPFAM" id="SSF56112">
    <property type="entry name" value="Protein kinase-like (PK-like)"/>
    <property type="match status" value="1"/>
</dbReference>
<organism evidence="10 11">
    <name type="scientific">Prorocentrum cordatum</name>
    <dbReference type="NCBI Taxonomy" id="2364126"/>
    <lineage>
        <taxon>Eukaryota</taxon>
        <taxon>Sar</taxon>
        <taxon>Alveolata</taxon>
        <taxon>Dinophyceae</taxon>
        <taxon>Prorocentrales</taxon>
        <taxon>Prorocentraceae</taxon>
        <taxon>Prorocentrum</taxon>
    </lineage>
</organism>
<evidence type="ECO:0000259" key="9">
    <source>
        <dbReference type="PROSITE" id="PS50011"/>
    </source>
</evidence>
<evidence type="ECO:0000256" key="2">
    <source>
        <dbReference type="ARBA" id="ARBA00022840"/>
    </source>
</evidence>
<dbReference type="PANTHER" id="PTHR24056">
    <property type="entry name" value="CELL DIVISION PROTEIN KINASE"/>
    <property type="match status" value="1"/>
</dbReference>
<dbReference type="InterPro" id="IPR011009">
    <property type="entry name" value="Kinase-like_dom_sf"/>
</dbReference>
<evidence type="ECO:0000313" key="10">
    <source>
        <dbReference type="EMBL" id="CAK0821692.1"/>
    </source>
</evidence>
<dbReference type="Gene3D" id="3.30.200.20">
    <property type="entry name" value="Phosphorylase Kinase, domain 1"/>
    <property type="match status" value="1"/>
</dbReference>
<keyword evidence="2 7" id="KW-0067">ATP-binding</keyword>
<dbReference type="CDD" id="cd00180">
    <property type="entry name" value="PKc"/>
    <property type="match status" value="1"/>
</dbReference>
<feature type="region of interest" description="Disordered" evidence="8">
    <location>
        <begin position="275"/>
        <end position="298"/>
    </location>
</feature>
<dbReference type="PROSITE" id="PS00107">
    <property type="entry name" value="PROTEIN_KINASE_ATP"/>
    <property type="match status" value="1"/>
</dbReference>
<comment type="subunit">
    <text evidence="3">May form a complex composed of at least the catalytic subunit CRK2 and a cyclin.</text>
</comment>
<dbReference type="EMBL" id="CAUYUJ010007691">
    <property type="protein sequence ID" value="CAK0821692.1"/>
    <property type="molecule type" value="Genomic_DNA"/>
</dbReference>
<evidence type="ECO:0000256" key="5">
    <source>
        <dbReference type="ARBA" id="ARBA00041902"/>
    </source>
</evidence>
<dbReference type="PROSITE" id="PS50011">
    <property type="entry name" value="PROTEIN_KINASE_DOM"/>
    <property type="match status" value="1"/>
</dbReference>
<dbReference type="InterPro" id="IPR050108">
    <property type="entry name" value="CDK"/>
</dbReference>
<evidence type="ECO:0000313" key="11">
    <source>
        <dbReference type="Proteomes" id="UP001189429"/>
    </source>
</evidence>
<name>A0ABN9RSL0_9DINO</name>
<dbReference type="Pfam" id="PF00069">
    <property type="entry name" value="Pkinase"/>
    <property type="match status" value="1"/>
</dbReference>
<protein>
    <recommendedName>
        <fullName evidence="4">Cyclin-dependent kinase 2 homolog</fullName>
    </recommendedName>
    <alternativeName>
        <fullName evidence="5">Cell division control protein 2 homolog</fullName>
    </alternativeName>
    <alternativeName>
        <fullName evidence="6">cdc2-related kinase 2</fullName>
    </alternativeName>
</protein>
<dbReference type="InterPro" id="IPR017441">
    <property type="entry name" value="Protein_kinase_ATP_BS"/>
</dbReference>
<feature type="domain" description="Protein kinase" evidence="9">
    <location>
        <begin position="135"/>
        <end position="429"/>
    </location>
</feature>
<proteinExistence type="predicted"/>
<comment type="caution">
    <text evidence="10">The sequence shown here is derived from an EMBL/GenBank/DDBJ whole genome shotgun (WGS) entry which is preliminary data.</text>
</comment>
<evidence type="ECO:0000256" key="6">
    <source>
        <dbReference type="ARBA" id="ARBA00042858"/>
    </source>
</evidence>
<gene>
    <name evidence="10" type="ORF">PCOR1329_LOCUS22893</name>
</gene>
<reference evidence="10" key="1">
    <citation type="submission" date="2023-10" db="EMBL/GenBank/DDBJ databases">
        <authorList>
            <person name="Chen Y."/>
            <person name="Shah S."/>
            <person name="Dougan E. K."/>
            <person name="Thang M."/>
            <person name="Chan C."/>
        </authorList>
    </citation>
    <scope>NUCLEOTIDE SEQUENCE [LARGE SCALE GENOMIC DNA]</scope>
</reference>
<dbReference type="Gene3D" id="1.10.510.10">
    <property type="entry name" value="Transferase(Phosphotransferase) domain 1"/>
    <property type="match status" value="1"/>
</dbReference>
<feature type="region of interest" description="Disordered" evidence="8">
    <location>
        <begin position="507"/>
        <end position="526"/>
    </location>
</feature>
<keyword evidence="11" id="KW-1185">Reference proteome</keyword>
<feature type="region of interest" description="Disordered" evidence="8">
    <location>
        <begin position="474"/>
        <end position="494"/>
    </location>
</feature>
<feature type="binding site" evidence="7">
    <location>
        <position position="164"/>
    </location>
    <ligand>
        <name>ATP</name>
        <dbReference type="ChEBI" id="CHEBI:30616"/>
    </ligand>
</feature>
<sequence length="603" mass="63078">MERELPPVGEGDPVAVRLTVQRGPEFVELSARSYVCSVGMDTALALLADALTAELQRSGVRCSGVMMRAGNQTLDASQKLRDGCTVPTARRRQRGCRLEIAFSVKRHCQRADGVPSPRISLSAEEVSWGLLPTRFTLGDELGRGSYGQVRAAWDAISGDVVAVKCAKCRFDNLVIAKRLLREVQLLRQVDSAHLVKLRDVCLADGETPSSFNQLFLVFDKCEGDLQEMISRGPALEETRVAQLLQGVLGGVACLHDLSILHRDLRTARQLFAQQGRQGSAVRPGPVETRTRLHSSGPAAPGGFCPAGLGPSGLQVVQAPRAVTLGAVWRARGPVGRRLHLRRAAPARALRRWLAAPLPREGSAQSPESSSLDPSGDMLAVIWRVLGPRGELGELAAQHARAIADAEAASAASPGVPLRELLPLASDSRLQTAARAAGLRAGGQALGAARARARVPGGVAAAAPELGAAAAELRGADRTPRGGGPGTAGPLEAHRAPARAARALPGGARRVPRPRVSGGPRGQPCLEWPARRARGRRYVSMRGRPASPARGFASAGRSSATSVGGHGCGPPIAVAATCAPGSGHPASSLSRAPDARLAWGHSCA</sequence>
<keyword evidence="1 7" id="KW-0547">Nucleotide-binding</keyword>
<dbReference type="InterPro" id="IPR000719">
    <property type="entry name" value="Prot_kinase_dom"/>
</dbReference>
<dbReference type="Proteomes" id="UP001189429">
    <property type="component" value="Unassembled WGS sequence"/>
</dbReference>
<accession>A0ABN9RSL0</accession>
<evidence type="ECO:0000256" key="8">
    <source>
        <dbReference type="SAM" id="MobiDB-lite"/>
    </source>
</evidence>
<evidence type="ECO:0000256" key="1">
    <source>
        <dbReference type="ARBA" id="ARBA00022741"/>
    </source>
</evidence>
<evidence type="ECO:0000256" key="4">
    <source>
        <dbReference type="ARBA" id="ARBA00039612"/>
    </source>
</evidence>
<evidence type="ECO:0000256" key="3">
    <source>
        <dbReference type="ARBA" id="ARBA00038543"/>
    </source>
</evidence>